<comment type="caution">
    <text evidence="1">The sequence shown here is derived from an EMBL/GenBank/DDBJ whole genome shotgun (WGS) entry which is preliminary data.</text>
</comment>
<dbReference type="AlphaFoldDB" id="A8BKZ9"/>
<dbReference type="EMBL" id="AACB03000005">
    <property type="protein sequence ID" value="KAE8301597.1"/>
    <property type="molecule type" value="Genomic_DNA"/>
</dbReference>
<proteinExistence type="predicted"/>
<dbReference type="VEuPathDB" id="GiardiaDB:GL50803_7513"/>
<evidence type="ECO:0000313" key="2">
    <source>
        <dbReference type="Proteomes" id="UP000001548"/>
    </source>
</evidence>
<protein>
    <submittedName>
        <fullName evidence="1">Uncharacterized protein</fullName>
    </submittedName>
</protein>
<dbReference type="HOGENOM" id="CLU_1753163_0_0_1"/>
<name>A8BKZ9_GIAIC</name>
<dbReference type="InterPro" id="IPR015797">
    <property type="entry name" value="NUDIX_hydrolase-like_dom_sf"/>
</dbReference>
<accession>A8BKZ9</accession>
<dbReference type="Gene3D" id="3.90.79.10">
    <property type="entry name" value="Nucleoside Triphosphate Pyrophosphohydrolase"/>
    <property type="match status" value="1"/>
</dbReference>
<dbReference type="Proteomes" id="UP000001548">
    <property type="component" value="Unassembled WGS sequence"/>
</dbReference>
<dbReference type="SUPFAM" id="SSF55811">
    <property type="entry name" value="Nudix"/>
    <property type="match status" value="1"/>
</dbReference>
<dbReference type="GeneID" id="5699277"/>
<sequence>MRGEVRAAGVIPYTVSNGVTYFLMVKTNSKGFGDFGGKIEHNELPHEIAAREAEEESNGIFRMSDVLAKIGTNYIYIPAAKYALFFYPLSELPDPLSFGTRELHTGYPLEVVCCNSANGFNLQLHPRLVTARKLILQELRKRARCERMW</sequence>
<keyword evidence="2" id="KW-1185">Reference proteome</keyword>
<organism evidence="1 2">
    <name type="scientific">Giardia intestinalis (strain ATCC 50803 / WB clone C6)</name>
    <name type="common">Giardia lamblia</name>
    <dbReference type="NCBI Taxonomy" id="184922"/>
    <lineage>
        <taxon>Eukaryota</taxon>
        <taxon>Metamonada</taxon>
        <taxon>Diplomonadida</taxon>
        <taxon>Hexamitidae</taxon>
        <taxon>Giardiinae</taxon>
        <taxon>Giardia</taxon>
    </lineage>
</organism>
<gene>
    <name evidence="1" type="ORF">GL50803_007513</name>
</gene>
<dbReference type="RefSeq" id="XP_001706388.1">
    <property type="nucleotide sequence ID" value="XM_001706336.1"/>
</dbReference>
<evidence type="ECO:0000313" key="1">
    <source>
        <dbReference type="EMBL" id="KAE8301597.1"/>
    </source>
</evidence>
<dbReference type="OMA" id="VTYFLMV"/>
<reference evidence="1 2" key="1">
    <citation type="journal article" date="2007" name="Science">
        <title>Genomic minimalism in the early diverging intestinal parasite Giardia lamblia.</title>
        <authorList>
            <person name="Morrison H.G."/>
            <person name="McArthur A.G."/>
            <person name="Gillin F.D."/>
            <person name="Aley S.B."/>
            <person name="Adam R.D."/>
            <person name="Olsen G.J."/>
            <person name="Best A.A."/>
            <person name="Cande W.Z."/>
            <person name="Chen F."/>
            <person name="Cipriano M.J."/>
            <person name="Davids B.J."/>
            <person name="Dawson S.C."/>
            <person name="Elmendorf H.G."/>
            <person name="Hehl A.B."/>
            <person name="Holder M.E."/>
            <person name="Huse S.M."/>
            <person name="Kim U.U."/>
            <person name="Lasek-Nesselquist E."/>
            <person name="Manning G."/>
            <person name="Nigam A."/>
            <person name="Nixon J.E."/>
            <person name="Palm D."/>
            <person name="Passamaneck N.E."/>
            <person name="Prabhu A."/>
            <person name="Reich C.I."/>
            <person name="Reiner D.S."/>
            <person name="Samuelson J."/>
            <person name="Svard S.G."/>
            <person name="Sogin M.L."/>
        </authorList>
    </citation>
    <scope>NUCLEOTIDE SEQUENCE [LARGE SCALE GENOMIC DNA]</scope>
    <source>
        <strain evidence="1 2">WB C6</strain>
    </source>
</reference>
<dbReference type="KEGG" id="gla:GL50803_007513"/>